<dbReference type="Pfam" id="PF00632">
    <property type="entry name" value="HECT"/>
    <property type="match status" value="1"/>
</dbReference>
<organism evidence="5 6">
    <name type="scientific">Pycnococcus provasolii</name>
    <dbReference type="NCBI Taxonomy" id="41880"/>
    <lineage>
        <taxon>Eukaryota</taxon>
        <taxon>Viridiplantae</taxon>
        <taxon>Chlorophyta</taxon>
        <taxon>Pseudoscourfieldiophyceae</taxon>
        <taxon>Pseudoscourfieldiales</taxon>
        <taxon>Pycnococcaceae</taxon>
        <taxon>Pycnococcus</taxon>
    </lineage>
</organism>
<evidence type="ECO:0000256" key="3">
    <source>
        <dbReference type="SAM" id="MobiDB-lite"/>
    </source>
</evidence>
<dbReference type="Proteomes" id="UP000660262">
    <property type="component" value="Unassembled WGS sequence"/>
</dbReference>
<dbReference type="OrthoDB" id="423283at2759"/>
<name>A0A830H706_9CHLO</name>
<protein>
    <recommendedName>
        <fullName evidence="4">HECT domain-containing protein</fullName>
    </recommendedName>
</protein>
<dbReference type="InterPro" id="IPR000569">
    <property type="entry name" value="HECT_dom"/>
</dbReference>
<dbReference type="SUPFAM" id="SSF56204">
    <property type="entry name" value="Hect, E3 ligase catalytic domain"/>
    <property type="match status" value="1"/>
</dbReference>
<dbReference type="Gene3D" id="3.30.2410.10">
    <property type="entry name" value="Hect, E3 ligase catalytic domain"/>
    <property type="match status" value="1"/>
</dbReference>
<keyword evidence="1 2" id="KW-0833">Ubl conjugation pathway</keyword>
<dbReference type="EMBL" id="BNJQ01000003">
    <property type="protein sequence ID" value="GHP02418.1"/>
    <property type="molecule type" value="Genomic_DNA"/>
</dbReference>
<dbReference type="InterPro" id="IPR035983">
    <property type="entry name" value="Hect_E3_ubiquitin_ligase"/>
</dbReference>
<feature type="domain" description="HECT" evidence="4">
    <location>
        <begin position="268"/>
        <end position="327"/>
    </location>
</feature>
<feature type="compositionally biased region" description="Low complexity" evidence="3">
    <location>
        <begin position="1"/>
        <end position="24"/>
    </location>
</feature>
<gene>
    <name evidence="5" type="ORF">PPROV_000117500</name>
</gene>
<evidence type="ECO:0000256" key="1">
    <source>
        <dbReference type="ARBA" id="ARBA00022786"/>
    </source>
</evidence>
<evidence type="ECO:0000313" key="6">
    <source>
        <dbReference type="Proteomes" id="UP000660262"/>
    </source>
</evidence>
<feature type="region of interest" description="Disordered" evidence="3">
    <location>
        <begin position="1"/>
        <end position="32"/>
    </location>
</feature>
<dbReference type="AlphaFoldDB" id="A0A830H706"/>
<feature type="active site" description="Glycyl thioester intermediate" evidence="2">
    <location>
        <position position="316"/>
    </location>
</feature>
<evidence type="ECO:0000313" key="5">
    <source>
        <dbReference type="EMBL" id="GHP02418.1"/>
    </source>
</evidence>
<dbReference type="GO" id="GO:0004842">
    <property type="term" value="F:ubiquitin-protein transferase activity"/>
    <property type="evidence" value="ECO:0007669"/>
    <property type="project" value="InterPro"/>
</dbReference>
<evidence type="ECO:0000256" key="2">
    <source>
        <dbReference type="PROSITE-ProRule" id="PRU00104"/>
    </source>
</evidence>
<evidence type="ECO:0000259" key="4">
    <source>
        <dbReference type="PROSITE" id="PS50237"/>
    </source>
</evidence>
<sequence>MGVCFSASSSASSASSSSSSSSSSDVPASGVQRTSLVQRDALASSLALAASRGGEHVKLYKQLDTRMWTSSIRNDSSLARERLKALAEAIDAVLVPAVDAANEELKGRGWLHTGAAKAVDFLQGAVGRDGAGVHFAELLEFEELPMSLSRAEYVEGHAVLAAMLQHDGPLGSAREAFARGLAAAVHPQMLARWRVSGHELSCMLYGGDAAEAFVQPSAVEGSDGDFFPLVQEAFQVALEDDLMEEEYAPLVEALWLALDGKPSGEAFRRGFVRFATACPSPPSPFQSELLSVSLAFAGPGKRESDAWNALPTAHTCANAVELPDYLSALRAGAADSSQLFDASGVPKDRAAVVDMLASRLRNRFAIAMEFCGDYDLDSIGDDSPRPYVAAPAPASSAILREMPVRSSRVNAGPHVPFVLPGTLFDSDVEASQDGCGVKNNALWGPVLRNSPQTVRSSPQTVDGLLSELDL</sequence>
<accession>A0A830H706</accession>
<dbReference type="PROSITE" id="PS50237">
    <property type="entry name" value="HECT"/>
    <property type="match status" value="1"/>
</dbReference>
<comment type="caution">
    <text evidence="5">The sequence shown here is derived from an EMBL/GenBank/DDBJ whole genome shotgun (WGS) entry which is preliminary data.</text>
</comment>
<keyword evidence="6" id="KW-1185">Reference proteome</keyword>
<proteinExistence type="predicted"/>
<reference evidence="5" key="1">
    <citation type="submission" date="2020-10" db="EMBL/GenBank/DDBJ databases">
        <title>Unveiling of a novel bifunctional photoreceptor, Dualchrome1, isolated from a cosmopolitan green alga.</title>
        <authorList>
            <person name="Suzuki S."/>
            <person name="Kawachi M."/>
        </authorList>
    </citation>
    <scope>NUCLEOTIDE SEQUENCE</scope>
    <source>
        <strain evidence="5">NIES 2893</strain>
    </source>
</reference>